<feature type="domain" description="SMP-LTD" evidence="11">
    <location>
        <begin position="56"/>
        <end position="252"/>
    </location>
</feature>
<feature type="domain" description="Phorbol-ester/DAG-type" evidence="9">
    <location>
        <begin position="585"/>
        <end position="633"/>
    </location>
</feature>
<dbReference type="Gene3D" id="2.30.42.10">
    <property type="match status" value="1"/>
</dbReference>
<organism evidence="12 13">
    <name type="scientific">Syphacia muris</name>
    <dbReference type="NCBI Taxonomy" id="451379"/>
    <lineage>
        <taxon>Eukaryota</taxon>
        <taxon>Metazoa</taxon>
        <taxon>Ecdysozoa</taxon>
        <taxon>Nematoda</taxon>
        <taxon>Chromadorea</taxon>
        <taxon>Rhabditida</taxon>
        <taxon>Spirurina</taxon>
        <taxon>Oxyuridomorpha</taxon>
        <taxon>Oxyuroidea</taxon>
        <taxon>Oxyuridae</taxon>
        <taxon>Syphacia</taxon>
    </lineage>
</organism>
<evidence type="ECO:0000259" key="11">
    <source>
        <dbReference type="PROSITE" id="PS51847"/>
    </source>
</evidence>
<evidence type="ECO:0000259" key="10">
    <source>
        <dbReference type="PROSITE" id="PS50106"/>
    </source>
</evidence>
<dbReference type="InterPro" id="IPR002219">
    <property type="entry name" value="PKC_DAG/PE"/>
</dbReference>
<dbReference type="SMART" id="SM00228">
    <property type="entry name" value="PDZ"/>
    <property type="match status" value="1"/>
</dbReference>
<dbReference type="SUPFAM" id="SSF50156">
    <property type="entry name" value="PDZ domain-like"/>
    <property type="match status" value="1"/>
</dbReference>
<evidence type="ECO:0000313" key="13">
    <source>
        <dbReference type="WBParaSite" id="SMUV_0000036601-mRNA-1"/>
    </source>
</evidence>
<dbReference type="CDD" id="cd21674">
    <property type="entry name" value="SMP_PDZD8"/>
    <property type="match status" value="1"/>
</dbReference>
<dbReference type="InterPro" id="IPR041489">
    <property type="entry name" value="PDZ_6"/>
</dbReference>
<evidence type="ECO:0000256" key="1">
    <source>
        <dbReference type="ARBA" id="ARBA00004370"/>
    </source>
</evidence>
<evidence type="ECO:0000313" key="12">
    <source>
        <dbReference type="Proteomes" id="UP000046393"/>
    </source>
</evidence>
<dbReference type="WBParaSite" id="SMUV_0000036601-mRNA-1">
    <property type="protein sequence ID" value="SMUV_0000036601-mRNA-1"/>
    <property type="gene ID" value="SMUV_0000036601"/>
</dbReference>
<keyword evidence="4" id="KW-0862">Zinc</keyword>
<keyword evidence="6" id="KW-0446">Lipid-binding</keyword>
<dbReference type="GO" id="GO:0046872">
    <property type="term" value="F:metal ion binding"/>
    <property type="evidence" value="ECO:0007669"/>
    <property type="project" value="UniProtKB-KW"/>
</dbReference>
<dbReference type="GO" id="GO:0008289">
    <property type="term" value="F:lipid binding"/>
    <property type="evidence" value="ECO:0007669"/>
    <property type="project" value="UniProtKB-KW"/>
</dbReference>
<name>A0A0N5A8G6_9BILA</name>
<dbReference type="GO" id="GO:0016020">
    <property type="term" value="C:membrane"/>
    <property type="evidence" value="ECO:0007669"/>
    <property type="project" value="UniProtKB-SubCell"/>
</dbReference>
<dbReference type="STRING" id="451379.A0A0N5A8G6"/>
<evidence type="ECO:0000256" key="6">
    <source>
        <dbReference type="ARBA" id="ARBA00023121"/>
    </source>
</evidence>
<keyword evidence="8" id="KW-1133">Transmembrane helix</keyword>
<dbReference type="AlphaFoldDB" id="A0A0N5A8G6"/>
<dbReference type="PROSITE" id="PS50106">
    <property type="entry name" value="PDZ"/>
    <property type="match status" value="1"/>
</dbReference>
<dbReference type="InterPro" id="IPR058801">
    <property type="entry name" value="PDZD8_N"/>
</dbReference>
<dbReference type="InterPro" id="IPR039275">
    <property type="entry name" value="PDZD8"/>
</dbReference>
<keyword evidence="2" id="KW-0813">Transport</keyword>
<dbReference type="Pfam" id="PF17820">
    <property type="entry name" value="PDZ_6"/>
    <property type="match status" value="1"/>
</dbReference>
<dbReference type="PROSITE" id="PS50081">
    <property type="entry name" value="ZF_DAG_PE_2"/>
    <property type="match status" value="1"/>
</dbReference>
<dbReference type="GO" id="GO:0006869">
    <property type="term" value="P:lipid transport"/>
    <property type="evidence" value="ECO:0007669"/>
    <property type="project" value="UniProtKB-KW"/>
</dbReference>
<evidence type="ECO:0000256" key="4">
    <source>
        <dbReference type="ARBA" id="ARBA00022833"/>
    </source>
</evidence>
<feature type="transmembrane region" description="Helical" evidence="8">
    <location>
        <begin position="5"/>
        <end position="25"/>
    </location>
</feature>
<evidence type="ECO:0000256" key="7">
    <source>
        <dbReference type="ARBA" id="ARBA00023136"/>
    </source>
</evidence>
<dbReference type="GO" id="GO:0051560">
    <property type="term" value="P:mitochondrial calcium ion homeostasis"/>
    <property type="evidence" value="ECO:0007669"/>
    <property type="project" value="InterPro"/>
</dbReference>
<dbReference type="InterPro" id="IPR036034">
    <property type="entry name" value="PDZ_sf"/>
</dbReference>
<keyword evidence="12" id="KW-1185">Reference proteome</keyword>
<dbReference type="PANTHER" id="PTHR21519">
    <property type="entry name" value="PDZ DOMAIN-CONTAINING PROTEIN 8"/>
    <property type="match status" value="1"/>
</dbReference>
<comment type="subcellular location">
    <subcellularLocation>
        <location evidence="1">Membrane</location>
    </subcellularLocation>
</comment>
<dbReference type="GO" id="GO:0044233">
    <property type="term" value="C:mitochondria-associated endoplasmic reticulum membrane contact site"/>
    <property type="evidence" value="ECO:0007669"/>
    <property type="project" value="InterPro"/>
</dbReference>
<evidence type="ECO:0000256" key="3">
    <source>
        <dbReference type="ARBA" id="ARBA00022723"/>
    </source>
</evidence>
<accession>A0A0N5A8G6</accession>
<evidence type="ECO:0000256" key="2">
    <source>
        <dbReference type="ARBA" id="ARBA00022448"/>
    </source>
</evidence>
<evidence type="ECO:0000259" key="9">
    <source>
        <dbReference type="PROSITE" id="PS50081"/>
    </source>
</evidence>
<sequence length="833" mass="94019">MISFFIGVLVGALLVLIGAGFYLFYPICNPKCPLLVSDQFPPIRIPAVLARFLNSSDENVGGSKWESCYTFSIIAHLLFQEFKDTRRFRRWVYKRLQIELNDLTTRSAAGLLIQDVRIRDLSIGSEFPVVSKARIESFKMSEDGHSFEELNLLFNLDYTGGFQTSIDVSLILNRRAQLSLKLVHLAGKVRLTLSRKPYSHWSFTFIKTPVIDFKSEWQGRQVKYVIPIITQQLRRILQRKHVYPNYKIRYRPFFPNPLFIPSPPFEAFAHIKVVGGLEVTVLQCTRLNISLALPDHTDIYCTISLDKRPFLSLSSCHSDHCFTVLINFVRHGPTDPLGMTFSKSVAELGLQAVKITSVESGSSAKKCGFQIGDVILAVNNVPIRSERQATKILCGTAGELNVLVERRLVDQIFGKFARKSNWSFELKDVLWGQSLHFALEEGHSRYLNVTVHSAAKLPSSKADGVTDGISNSKPCLLGYTSIYIPQIIADCQLTLSNCHREIFTLRPPPDPVPRRPSVEEASRHAGFDARLCYGDVLLSFRYFPSGLPPEANLGSEFLARFNSNVYDKASPVASPPLNDNFVLAEHNFEPFILKTACAICNGKVWLKSASRCSLCLIICHNKCVSKHAVEIPCVRNKPPNDEEFKCIVGVTIETTVGITFISYSTILLYLDAEVNRQSRRRRIAERVSEKFSSWGRMTHKNTPPSPTKYDLRSSFYFLFDKFSLMCEMRYQPGNAYNEEMISAAKNTGKNIFVNLEPSERRNMINKHISAIKAIIDKTTSERMKLLKNSDGSVTEGNPEFTALDNRLQALAVLMLHYCSALQVCNIVALKKVF</sequence>
<reference evidence="13" key="1">
    <citation type="submission" date="2017-02" db="UniProtKB">
        <authorList>
            <consortium name="WormBaseParasite"/>
        </authorList>
    </citation>
    <scope>IDENTIFICATION</scope>
</reference>
<feature type="domain" description="PDZ" evidence="10">
    <location>
        <begin position="323"/>
        <end position="408"/>
    </location>
</feature>
<keyword evidence="8" id="KW-0812">Transmembrane</keyword>
<dbReference type="InterPro" id="IPR001478">
    <property type="entry name" value="PDZ"/>
</dbReference>
<keyword evidence="5" id="KW-0445">Lipid transport</keyword>
<protein>
    <submittedName>
        <fullName evidence="13">PDZ domain-containing protein 8</fullName>
    </submittedName>
</protein>
<keyword evidence="3" id="KW-0479">Metal-binding</keyword>
<dbReference type="GO" id="GO:1990456">
    <property type="term" value="P:mitochondrion-endoplasmic reticulum membrane tethering"/>
    <property type="evidence" value="ECO:0007669"/>
    <property type="project" value="InterPro"/>
</dbReference>
<dbReference type="Pfam" id="PF26547">
    <property type="entry name" value="PDZD8_N"/>
    <property type="match status" value="1"/>
</dbReference>
<dbReference type="PROSITE" id="PS00479">
    <property type="entry name" value="ZF_DAG_PE_1"/>
    <property type="match status" value="1"/>
</dbReference>
<dbReference type="PROSITE" id="PS51847">
    <property type="entry name" value="SMP"/>
    <property type="match status" value="1"/>
</dbReference>
<proteinExistence type="predicted"/>
<evidence type="ECO:0000256" key="8">
    <source>
        <dbReference type="SAM" id="Phobius"/>
    </source>
</evidence>
<keyword evidence="7 8" id="KW-0472">Membrane</keyword>
<dbReference type="Gene3D" id="3.30.60.20">
    <property type="match status" value="1"/>
</dbReference>
<dbReference type="InterPro" id="IPR046349">
    <property type="entry name" value="C1-like_sf"/>
</dbReference>
<dbReference type="Proteomes" id="UP000046393">
    <property type="component" value="Unplaced"/>
</dbReference>
<dbReference type="SUPFAM" id="SSF57889">
    <property type="entry name" value="Cysteine-rich domain"/>
    <property type="match status" value="1"/>
</dbReference>
<dbReference type="InterPro" id="IPR031468">
    <property type="entry name" value="SMP_LBD"/>
</dbReference>
<evidence type="ECO:0000256" key="5">
    <source>
        <dbReference type="ARBA" id="ARBA00023055"/>
    </source>
</evidence>
<dbReference type="PANTHER" id="PTHR21519:SF1">
    <property type="entry name" value="PDZ DOMAIN-CONTAINING PROTEIN 8"/>
    <property type="match status" value="1"/>
</dbReference>
<dbReference type="GO" id="GO:0005739">
    <property type="term" value="C:mitochondrion"/>
    <property type="evidence" value="ECO:0007669"/>
    <property type="project" value="GOC"/>
</dbReference>